<dbReference type="InterPro" id="IPR002634">
    <property type="entry name" value="BolA"/>
</dbReference>
<keyword evidence="3" id="KW-1185">Reference proteome</keyword>
<dbReference type="Gene3D" id="3.30.300.90">
    <property type="entry name" value="BolA-like"/>
    <property type="match status" value="1"/>
</dbReference>
<dbReference type="EMBL" id="JAFFZP010000050">
    <property type="protein sequence ID" value="MBN0989735.1"/>
    <property type="molecule type" value="Genomic_DNA"/>
</dbReference>
<evidence type="ECO:0000313" key="3">
    <source>
        <dbReference type="Proteomes" id="UP000760472"/>
    </source>
</evidence>
<comment type="caution">
    <text evidence="2">The sequence shown here is derived from an EMBL/GenBank/DDBJ whole genome shotgun (WGS) entry which is preliminary data.</text>
</comment>
<dbReference type="SUPFAM" id="SSF82657">
    <property type="entry name" value="BolA-like"/>
    <property type="match status" value="1"/>
</dbReference>
<proteinExistence type="inferred from homology"/>
<dbReference type="PIRSF" id="PIRSF003113">
    <property type="entry name" value="BolA"/>
    <property type="match status" value="1"/>
</dbReference>
<organism evidence="2 3">
    <name type="scientific">Amphritea pacifica</name>
    <dbReference type="NCBI Taxonomy" id="2811233"/>
    <lineage>
        <taxon>Bacteria</taxon>
        <taxon>Pseudomonadati</taxon>
        <taxon>Pseudomonadota</taxon>
        <taxon>Gammaproteobacteria</taxon>
        <taxon>Oceanospirillales</taxon>
        <taxon>Oceanospirillaceae</taxon>
        <taxon>Amphritea</taxon>
    </lineage>
</organism>
<comment type="similarity">
    <text evidence="1">Belongs to the BolA/IbaG family.</text>
</comment>
<dbReference type="Proteomes" id="UP000760472">
    <property type="component" value="Unassembled WGS sequence"/>
</dbReference>
<dbReference type="Pfam" id="PF01722">
    <property type="entry name" value="BolA"/>
    <property type="match status" value="1"/>
</dbReference>
<accession>A0ABS2WDE4</accession>
<name>A0ABS2WDE4_9GAMM</name>
<dbReference type="InterPro" id="IPR036065">
    <property type="entry name" value="BolA-like_sf"/>
</dbReference>
<gene>
    <name evidence="2" type="ORF">JW498_20430</name>
</gene>
<reference evidence="2 3" key="1">
    <citation type="submission" date="2021-02" db="EMBL/GenBank/DDBJ databases">
        <title>A novel species of genus Amphritea isolated from a fishpond in China.</title>
        <authorList>
            <person name="Lu H."/>
        </authorList>
    </citation>
    <scope>NUCLEOTIDE SEQUENCE [LARGE SCALE GENOMIC DNA]</scope>
    <source>
        <strain evidence="2 3">RP18W</strain>
    </source>
</reference>
<dbReference type="RefSeq" id="WP_205210866.1">
    <property type="nucleotide sequence ID" value="NZ_JAFFZO010000019.1"/>
</dbReference>
<evidence type="ECO:0000256" key="1">
    <source>
        <dbReference type="RuleBase" id="RU003860"/>
    </source>
</evidence>
<evidence type="ECO:0000313" key="2">
    <source>
        <dbReference type="EMBL" id="MBN0989735.1"/>
    </source>
</evidence>
<sequence length="90" mass="10345">MMNTEQITQIIVAAIPDAELDISGEDCNFTVRVISESFADMKPLERQKRVLNLFQQQLKTGELHALTVKAYTMQQFIDLQNQFLVQLDND</sequence>
<protein>
    <submittedName>
        <fullName evidence="2">BolA/IbaG family iron-sulfur metabolism protein</fullName>
    </submittedName>
</protein>